<dbReference type="GO" id="GO:0016592">
    <property type="term" value="C:mediator complex"/>
    <property type="evidence" value="ECO:0007669"/>
    <property type="project" value="TreeGrafter"/>
</dbReference>
<keyword evidence="1" id="KW-0175">Coiled coil</keyword>
<dbReference type="Gene3D" id="1.20.58.740">
    <property type="match status" value="1"/>
</dbReference>
<feature type="compositionally biased region" description="Basic and acidic residues" evidence="2">
    <location>
        <begin position="1169"/>
        <end position="1194"/>
    </location>
</feature>
<dbReference type="Proteomes" id="UP000324800">
    <property type="component" value="Unassembled WGS sequence"/>
</dbReference>
<feature type="region of interest" description="Disordered" evidence="2">
    <location>
        <begin position="816"/>
        <end position="835"/>
    </location>
</feature>
<proteinExistence type="predicted"/>
<dbReference type="Gene3D" id="1.25.40.410">
    <property type="match status" value="1"/>
</dbReference>
<protein>
    <submittedName>
        <fullName evidence="3">Uncharacterized protein</fullName>
    </submittedName>
</protein>
<feature type="region of interest" description="Disordered" evidence="2">
    <location>
        <begin position="1236"/>
        <end position="1255"/>
    </location>
</feature>
<dbReference type="PANTHER" id="PTHR46007">
    <property type="entry name" value="MEDIATOR OF RNA POLYMERASE II TRANSCRIPTION SUBUNIT 12"/>
    <property type="match status" value="1"/>
</dbReference>
<accession>A0A5J4W9H6</accession>
<name>A0A5J4W9H6_9EUKA</name>
<dbReference type="EMBL" id="SNRW01002856">
    <property type="protein sequence ID" value="KAA6391520.1"/>
    <property type="molecule type" value="Genomic_DNA"/>
</dbReference>
<feature type="region of interest" description="Disordered" evidence="2">
    <location>
        <begin position="1169"/>
        <end position="1225"/>
    </location>
</feature>
<dbReference type="InterPro" id="IPR051647">
    <property type="entry name" value="Mediator_comp_sub12"/>
</dbReference>
<feature type="compositionally biased region" description="Polar residues" evidence="2">
    <location>
        <begin position="768"/>
        <end position="777"/>
    </location>
</feature>
<feature type="region of interest" description="Disordered" evidence="2">
    <location>
        <begin position="649"/>
        <end position="669"/>
    </location>
</feature>
<feature type="compositionally biased region" description="Polar residues" evidence="2">
    <location>
        <begin position="1136"/>
        <end position="1148"/>
    </location>
</feature>
<evidence type="ECO:0000313" key="4">
    <source>
        <dbReference type="Proteomes" id="UP000324800"/>
    </source>
</evidence>
<reference evidence="3 4" key="1">
    <citation type="submission" date="2019-03" db="EMBL/GenBank/DDBJ databases">
        <title>Single cell metagenomics reveals metabolic interactions within the superorganism composed of flagellate Streblomastix strix and complex community of Bacteroidetes bacteria on its surface.</title>
        <authorList>
            <person name="Treitli S.C."/>
            <person name="Kolisko M."/>
            <person name="Husnik F."/>
            <person name="Keeling P."/>
            <person name="Hampl V."/>
        </authorList>
    </citation>
    <scope>NUCLEOTIDE SEQUENCE [LARGE SCALE GENOMIC DNA]</scope>
    <source>
        <strain evidence="3">ST1C</strain>
    </source>
</reference>
<feature type="region of interest" description="Disordered" evidence="2">
    <location>
        <begin position="1126"/>
        <end position="1157"/>
    </location>
</feature>
<feature type="coiled-coil region" evidence="1">
    <location>
        <begin position="1274"/>
        <end position="1302"/>
    </location>
</feature>
<comment type="caution">
    <text evidence="3">The sequence shown here is derived from an EMBL/GenBank/DDBJ whole genome shotgun (WGS) entry which is preliminary data.</text>
</comment>
<feature type="compositionally biased region" description="Low complexity" evidence="2">
    <location>
        <begin position="1126"/>
        <end position="1135"/>
    </location>
</feature>
<evidence type="ECO:0000313" key="3">
    <source>
        <dbReference type="EMBL" id="KAA6391520.1"/>
    </source>
</evidence>
<dbReference type="GO" id="GO:0003713">
    <property type="term" value="F:transcription coactivator activity"/>
    <property type="evidence" value="ECO:0007669"/>
    <property type="project" value="TreeGrafter"/>
</dbReference>
<dbReference type="PANTHER" id="PTHR46007:SF9">
    <property type="entry name" value="AT HOOK TRANSCRIPTION FACTOR FAMILY-RELATED"/>
    <property type="match status" value="1"/>
</dbReference>
<feature type="compositionally biased region" description="Polar residues" evidence="2">
    <location>
        <begin position="917"/>
        <end position="933"/>
    </location>
</feature>
<dbReference type="GO" id="GO:0045944">
    <property type="term" value="P:positive regulation of transcription by RNA polymerase II"/>
    <property type="evidence" value="ECO:0007669"/>
    <property type="project" value="TreeGrafter"/>
</dbReference>
<gene>
    <name evidence="3" type="ORF">EZS28_012953</name>
</gene>
<feature type="compositionally biased region" description="Basic and acidic residues" evidence="2">
    <location>
        <begin position="888"/>
        <end position="899"/>
    </location>
</feature>
<evidence type="ECO:0000256" key="1">
    <source>
        <dbReference type="SAM" id="Coils"/>
    </source>
</evidence>
<feature type="region of interest" description="Disordered" evidence="2">
    <location>
        <begin position="734"/>
        <end position="777"/>
    </location>
</feature>
<evidence type="ECO:0000256" key="2">
    <source>
        <dbReference type="SAM" id="MobiDB-lite"/>
    </source>
</evidence>
<dbReference type="InterPro" id="IPR043162">
    <property type="entry name" value="DOCK_C_lobe_C"/>
</dbReference>
<feature type="compositionally biased region" description="Pro residues" evidence="2">
    <location>
        <begin position="1242"/>
        <end position="1252"/>
    </location>
</feature>
<feature type="compositionally biased region" description="Low complexity" evidence="2">
    <location>
        <begin position="1200"/>
        <end position="1225"/>
    </location>
</feature>
<organism evidence="3 4">
    <name type="scientific">Streblomastix strix</name>
    <dbReference type="NCBI Taxonomy" id="222440"/>
    <lineage>
        <taxon>Eukaryota</taxon>
        <taxon>Metamonada</taxon>
        <taxon>Preaxostyla</taxon>
        <taxon>Oxymonadida</taxon>
        <taxon>Streblomastigidae</taxon>
        <taxon>Streblomastix</taxon>
    </lineage>
</organism>
<sequence length="1382" mass="160526">MCNLYQQSFLEEKTAIQYLFASLWNSIIIFDVAIPMQQEKQQLQQQQQQQQSQNFLFVEYVDEDEIEKQKQLKNQIVKKIKQIVSDFVYPTLKLFVFEEDDTGELCRQIYAQIAKVEYAIYQSQSNSSKSRQEEEELERKAIQDSFFGSNTTSLQSLLFISPSQNTAKSKHLVSSLRIMTTRTFEIIMELAKTNRERRSKYKDHEPQLDILKRFFNSDLIRKIESGKKKRNEKDQSIVNMNLSLGKSKQIDNANLRQDTIDENQDVDEIKQFMNEFNYFLLDEFGISNDYHLLFKKIGLDKQCLQIMPDQDQKQYSTRTDYTNAFYSALLSYFPNQSIISQSQSQSQQTSASSLQSQNSNAITKQRIKFHFRTIPHQIAASSVESALNMLIKINDVIQLKNSLKDEDEKTSSYLQLVAYLGQTESLTELKYQYLRDLARLHEDLHNYAEAGEVMHALQSQFRFSSKKIDKPILYYPEVRTEGQRKLAVIQDMVRMMKQGDCFERAIQILEPFVQRFKKRPSEFKMLSIFLQLQSECLYQLINAPRNLYPRYYYVKIIRENETKLGQFLDLLKQKYPGAQICNTEKQADEILQPYNESMRELKAMSSEDVNMILLQKQIQQSFNVMQAQGINYKRMPYINLQNSQLQAGTSAQTQQFSSISHKSQPNAKQNIPAFPQRQQLLQQQQQQQLEKSDEDLIILYVSGGVLPSTHTEMKSFRELVTGRGIKLYEKFNIDKEGKENDDETSDGSDSQSSGDDDEDNQDDKKLNQKNQITVQNNGSVFPSRFNISCKLPDIRNNFEQINQTLQNLAEIDEEEEDQYSDESEISGFQSTQHKSRLMKHHKDQQLIYWPTNQLPQEKFMVYYLKYHNVNILINAHRDNRIPKQVKEQMKLKEKERDQLEQQQQQQQKEAENKKSPETQSNNTRPNSPTQQITSNTVVQANPQQTTNIAELTKQLKATQAMYECRYTWIIKTFYFLDEISEENDTSLLTKQIKNINDASFKTPLSTKSSQIQFQQSPSQPQIPYNSYPSLQRRVPVMRQVDIAVPPMQSALLDVLEKTKSLITTISTLANQGNIVVSFAADSLVGESTAEMIDWIKGRLKEKQSENQLGKMNNTENQKIVVGKNDLQQQLQQQQQKSPSNLSVQNYKQNEGKKEWLSEQERRQIIELRRKTKESERMNKERKERGESYDRRDSLEGGSNTGSTQSILSSSSNSSSQSQNQQPNQQILRSKTTQFMPTYVQNPPFPSRPPPGSIEPAVSGGIKNYIDCFFNKDYIQELIEEFLEKEKMRELKQQQKLQQLNQTQNFTSQLDQNTLIVSGASPIMQLGALLRAMQAQIDVLWEGMRVHKHVALGPQKDLNKMMIPVLGELQRLIDDHSDLASYI</sequence>
<feature type="region of interest" description="Disordered" evidence="2">
    <location>
        <begin position="888"/>
        <end position="933"/>
    </location>
</feature>
<dbReference type="InterPro" id="IPR043161">
    <property type="entry name" value="DOCK_C_lobe_A"/>
</dbReference>